<dbReference type="Gene3D" id="2.40.110.10">
    <property type="entry name" value="Butyryl-CoA Dehydrogenase, subunit A, domain 2"/>
    <property type="match status" value="1"/>
</dbReference>
<dbReference type="Gene3D" id="1.10.540.10">
    <property type="entry name" value="Acyl-CoA dehydrogenase/oxidase, N-terminal domain"/>
    <property type="match status" value="1"/>
</dbReference>
<dbReference type="InterPro" id="IPR006089">
    <property type="entry name" value="Acyl-CoA_DH_CS"/>
</dbReference>
<dbReference type="PIRSF" id="PIRSF016578">
    <property type="entry name" value="HsaA"/>
    <property type="match status" value="1"/>
</dbReference>
<protein>
    <submittedName>
        <fullName evidence="9">Acyl-CoA dehydrogenase family protein</fullName>
    </submittedName>
</protein>
<dbReference type="Gene3D" id="1.20.140.10">
    <property type="entry name" value="Butyryl-CoA Dehydrogenase, subunit A, domain 3"/>
    <property type="match status" value="1"/>
</dbReference>
<dbReference type="Pfam" id="PF02771">
    <property type="entry name" value="Acyl-CoA_dh_N"/>
    <property type="match status" value="1"/>
</dbReference>
<organism evidence="9 10">
    <name type="scientific">Tectimicrobiota bacterium</name>
    <dbReference type="NCBI Taxonomy" id="2528274"/>
    <lineage>
        <taxon>Bacteria</taxon>
        <taxon>Pseudomonadati</taxon>
        <taxon>Nitrospinota/Tectimicrobiota group</taxon>
        <taxon>Candidatus Tectimicrobiota</taxon>
    </lineage>
</organism>
<dbReference type="InterPro" id="IPR006091">
    <property type="entry name" value="Acyl-CoA_Oxase/DH_mid-dom"/>
</dbReference>
<gene>
    <name evidence="9" type="ORF">HYZ11_05035</name>
</gene>
<evidence type="ECO:0000259" key="6">
    <source>
        <dbReference type="Pfam" id="PF00441"/>
    </source>
</evidence>
<evidence type="ECO:0000256" key="4">
    <source>
        <dbReference type="ARBA" id="ARBA00022827"/>
    </source>
</evidence>
<dbReference type="GO" id="GO:0003995">
    <property type="term" value="F:acyl-CoA dehydrogenase activity"/>
    <property type="evidence" value="ECO:0007669"/>
    <property type="project" value="InterPro"/>
</dbReference>
<dbReference type="PANTHER" id="PTHR43884:SF12">
    <property type="entry name" value="ISOVALERYL-COA DEHYDROGENASE, MITOCHONDRIAL-RELATED"/>
    <property type="match status" value="1"/>
</dbReference>
<sequence>MELAVAQVSGQNLALQQLAREFAEKEIRPISAERDRIVNPRETICWDVIRKGSALGLRTLAVPERFGGPGVDLMGQTLVILELARGDGGIAKTFSQCWKWTPMLTELANDEQRERFLPPFMNDDAYLLGMGSTEPDAGSDNRWPSSDPKLGLKLSAVRQGNDWILNGMKHFIANGGVAKLYIIMTRTDSAVPLAKGTTMFFVPADTPGFRIGRTHDKVGWRTYQNAELIFENCRIPDAHRLGEVNKGKSVRQENVSGFNDVELAANMLGMAQAAFEHALEHARNRVQGGRPIIGHQGVALKLADMYMRLEAGRGYLFRVVEGCMEKGAAFDSASKQLLKVFTTEACIKVAQQAVEIFGGMGVMRDAPVEKIMRDMTVFLHLASDVVHVLTAAQKLP</sequence>
<dbReference type="Pfam" id="PF00441">
    <property type="entry name" value="Acyl-CoA_dh_1"/>
    <property type="match status" value="1"/>
</dbReference>
<evidence type="ECO:0000259" key="7">
    <source>
        <dbReference type="Pfam" id="PF02770"/>
    </source>
</evidence>
<keyword evidence="5" id="KW-0560">Oxidoreductase</keyword>
<evidence type="ECO:0000256" key="2">
    <source>
        <dbReference type="ARBA" id="ARBA00009347"/>
    </source>
</evidence>
<dbReference type="InterPro" id="IPR036250">
    <property type="entry name" value="AcylCo_DH-like_C"/>
</dbReference>
<evidence type="ECO:0000313" key="9">
    <source>
        <dbReference type="EMBL" id="MBI3126951.1"/>
    </source>
</evidence>
<evidence type="ECO:0000256" key="5">
    <source>
        <dbReference type="RuleBase" id="RU362125"/>
    </source>
</evidence>
<comment type="caution">
    <text evidence="9">The sequence shown here is derived from an EMBL/GenBank/DDBJ whole genome shotgun (WGS) entry which is preliminary data.</text>
</comment>
<dbReference type="InterPro" id="IPR013786">
    <property type="entry name" value="AcylCoA_DH/ox_N"/>
</dbReference>
<dbReference type="InterPro" id="IPR009100">
    <property type="entry name" value="AcylCoA_DH/oxidase_NM_dom_sf"/>
</dbReference>
<comment type="similarity">
    <text evidence="2 5">Belongs to the acyl-CoA dehydrogenase family.</text>
</comment>
<dbReference type="PROSITE" id="PS00073">
    <property type="entry name" value="ACYL_COA_DH_2"/>
    <property type="match status" value="1"/>
</dbReference>
<dbReference type="Pfam" id="PF02770">
    <property type="entry name" value="Acyl-CoA_dh_M"/>
    <property type="match status" value="1"/>
</dbReference>
<evidence type="ECO:0000259" key="8">
    <source>
        <dbReference type="Pfam" id="PF02771"/>
    </source>
</evidence>
<dbReference type="InterPro" id="IPR009075">
    <property type="entry name" value="AcylCo_DH/oxidase_C"/>
</dbReference>
<dbReference type="PANTHER" id="PTHR43884">
    <property type="entry name" value="ACYL-COA DEHYDROGENASE"/>
    <property type="match status" value="1"/>
</dbReference>
<feature type="domain" description="Acyl-CoA dehydrogenase/oxidase C-terminal" evidence="6">
    <location>
        <begin position="262"/>
        <end position="377"/>
    </location>
</feature>
<evidence type="ECO:0000256" key="3">
    <source>
        <dbReference type="ARBA" id="ARBA00022630"/>
    </source>
</evidence>
<dbReference type="InterPro" id="IPR046373">
    <property type="entry name" value="Acyl-CoA_Oxase/DH_mid-dom_sf"/>
</dbReference>
<dbReference type="SUPFAM" id="SSF47203">
    <property type="entry name" value="Acyl-CoA dehydrogenase C-terminal domain-like"/>
    <property type="match status" value="1"/>
</dbReference>
<comment type="cofactor">
    <cofactor evidence="1 5">
        <name>FAD</name>
        <dbReference type="ChEBI" id="CHEBI:57692"/>
    </cofactor>
</comment>
<accession>A0A932I033</accession>
<feature type="domain" description="Acyl-CoA oxidase/dehydrogenase middle" evidence="7">
    <location>
        <begin position="130"/>
        <end position="233"/>
    </location>
</feature>
<dbReference type="InterPro" id="IPR037069">
    <property type="entry name" value="AcylCoA_DH/ox_N_sf"/>
</dbReference>
<evidence type="ECO:0000313" key="10">
    <source>
        <dbReference type="Proteomes" id="UP000782312"/>
    </source>
</evidence>
<keyword evidence="4 5" id="KW-0274">FAD</keyword>
<keyword evidence="3 5" id="KW-0285">Flavoprotein</keyword>
<dbReference type="Proteomes" id="UP000782312">
    <property type="component" value="Unassembled WGS sequence"/>
</dbReference>
<evidence type="ECO:0000256" key="1">
    <source>
        <dbReference type="ARBA" id="ARBA00001974"/>
    </source>
</evidence>
<dbReference type="SUPFAM" id="SSF56645">
    <property type="entry name" value="Acyl-CoA dehydrogenase NM domain-like"/>
    <property type="match status" value="1"/>
</dbReference>
<dbReference type="EMBL" id="JACPUR010000013">
    <property type="protein sequence ID" value="MBI3126951.1"/>
    <property type="molecule type" value="Genomic_DNA"/>
</dbReference>
<name>A0A932I033_UNCTE</name>
<proteinExistence type="inferred from homology"/>
<dbReference type="AlphaFoldDB" id="A0A932I033"/>
<feature type="domain" description="Acyl-CoA dehydrogenase/oxidase N-terminal" evidence="8">
    <location>
        <begin position="13"/>
        <end position="122"/>
    </location>
</feature>
<reference evidence="9" key="1">
    <citation type="submission" date="2020-07" db="EMBL/GenBank/DDBJ databases">
        <title>Huge and variable diversity of episymbiotic CPR bacteria and DPANN archaea in groundwater ecosystems.</title>
        <authorList>
            <person name="He C.Y."/>
            <person name="Keren R."/>
            <person name="Whittaker M."/>
            <person name="Farag I.F."/>
            <person name="Doudna J."/>
            <person name="Cate J.H.D."/>
            <person name="Banfield J.F."/>
        </authorList>
    </citation>
    <scope>NUCLEOTIDE SEQUENCE</scope>
    <source>
        <strain evidence="9">NC_groundwater_763_Ag_S-0.2um_68_21</strain>
    </source>
</reference>
<dbReference type="GO" id="GO:0050660">
    <property type="term" value="F:flavin adenine dinucleotide binding"/>
    <property type="evidence" value="ECO:0007669"/>
    <property type="project" value="InterPro"/>
</dbReference>